<dbReference type="EMBL" id="GL348720">
    <property type="protein sequence ID" value="EFH40927.1"/>
    <property type="molecule type" value="Genomic_DNA"/>
</dbReference>
<evidence type="ECO:0000313" key="1">
    <source>
        <dbReference type="EMBL" id="EFH40927.1"/>
    </source>
</evidence>
<accession>D7MT64</accession>
<dbReference type="Gramene" id="scaffold_802651.1">
    <property type="protein sequence ID" value="scaffold_802651.1"/>
    <property type="gene ID" value="scaffold_802651.1"/>
</dbReference>
<proteinExistence type="predicted"/>
<organism evidence="2">
    <name type="scientific">Arabidopsis lyrata subsp. lyrata</name>
    <name type="common">Lyre-leaved rock-cress</name>
    <dbReference type="NCBI Taxonomy" id="81972"/>
    <lineage>
        <taxon>Eukaryota</taxon>
        <taxon>Viridiplantae</taxon>
        <taxon>Streptophyta</taxon>
        <taxon>Embryophyta</taxon>
        <taxon>Tracheophyta</taxon>
        <taxon>Spermatophyta</taxon>
        <taxon>Magnoliopsida</taxon>
        <taxon>eudicotyledons</taxon>
        <taxon>Gunneridae</taxon>
        <taxon>Pentapetalae</taxon>
        <taxon>rosids</taxon>
        <taxon>malvids</taxon>
        <taxon>Brassicales</taxon>
        <taxon>Brassicaceae</taxon>
        <taxon>Camelineae</taxon>
        <taxon>Arabidopsis</taxon>
    </lineage>
</organism>
<reference evidence="2" key="1">
    <citation type="journal article" date="2011" name="Nat. Genet.">
        <title>The Arabidopsis lyrata genome sequence and the basis of rapid genome size change.</title>
        <authorList>
            <person name="Hu T.T."/>
            <person name="Pattyn P."/>
            <person name="Bakker E.G."/>
            <person name="Cao J."/>
            <person name="Cheng J.-F."/>
            <person name="Clark R.M."/>
            <person name="Fahlgren N."/>
            <person name="Fawcett J.A."/>
            <person name="Grimwood J."/>
            <person name="Gundlach H."/>
            <person name="Haberer G."/>
            <person name="Hollister J.D."/>
            <person name="Ossowski S."/>
            <person name="Ottilar R.P."/>
            <person name="Salamov A.A."/>
            <person name="Schneeberger K."/>
            <person name="Spannagl M."/>
            <person name="Wang X."/>
            <person name="Yang L."/>
            <person name="Nasrallah M.E."/>
            <person name="Bergelson J."/>
            <person name="Carrington J.C."/>
            <person name="Gaut B.S."/>
            <person name="Schmutz J."/>
            <person name="Mayer K.F.X."/>
            <person name="Van de Peer Y."/>
            <person name="Grigoriev I.V."/>
            <person name="Nordborg M."/>
            <person name="Weigel D."/>
            <person name="Guo Y.-L."/>
        </authorList>
    </citation>
    <scope>NUCLEOTIDE SEQUENCE [LARGE SCALE GENOMIC DNA]</scope>
    <source>
        <strain evidence="2">cv. MN47</strain>
    </source>
</reference>
<dbReference type="AlphaFoldDB" id="D7MT64"/>
<evidence type="ECO:0000313" key="2">
    <source>
        <dbReference type="Proteomes" id="UP000008694"/>
    </source>
</evidence>
<dbReference type="HOGENOM" id="CLU_3127062_0_0_1"/>
<gene>
    <name evidence="1" type="ORF">ARALYDRAFT_919251</name>
</gene>
<dbReference type="Proteomes" id="UP000008694">
    <property type="component" value="Unassembled WGS sequence"/>
</dbReference>
<keyword evidence="2" id="KW-1185">Reference proteome</keyword>
<sequence length="50" mass="5576">MPITNKNPVGGINFSSIDCCNQFDRNHCNPNLNSINPDTGRVTKLELMNK</sequence>
<protein>
    <submittedName>
        <fullName evidence="1">Predicted protein</fullName>
    </submittedName>
</protein>
<name>D7MT64_ARALL</name>